<dbReference type="InterPro" id="IPR036890">
    <property type="entry name" value="HATPase_C_sf"/>
</dbReference>
<keyword evidence="11" id="KW-1185">Reference proteome</keyword>
<comment type="caution">
    <text evidence="10">The sequence shown here is derived from an EMBL/GenBank/DDBJ whole genome shotgun (WGS) entry which is preliminary data.</text>
</comment>
<proteinExistence type="predicted"/>
<dbReference type="FunFam" id="1.10.287.130:FF:000001">
    <property type="entry name" value="Two-component sensor histidine kinase"/>
    <property type="match status" value="1"/>
</dbReference>
<evidence type="ECO:0000256" key="6">
    <source>
        <dbReference type="ARBA" id="ARBA00023012"/>
    </source>
</evidence>
<dbReference type="CDD" id="cd00075">
    <property type="entry name" value="HATPase"/>
    <property type="match status" value="1"/>
</dbReference>
<dbReference type="CDD" id="cd00082">
    <property type="entry name" value="HisKA"/>
    <property type="match status" value="1"/>
</dbReference>
<feature type="domain" description="Histidine kinase" evidence="9">
    <location>
        <begin position="116"/>
        <end position="329"/>
    </location>
</feature>
<evidence type="ECO:0000259" key="9">
    <source>
        <dbReference type="PROSITE" id="PS50109"/>
    </source>
</evidence>
<evidence type="ECO:0000256" key="2">
    <source>
        <dbReference type="ARBA" id="ARBA00012438"/>
    </source>
</evidence>
<dbReference type="RefSeq" id="WP_265133501.1">
    <property type="nucleotide sequence ID" value="NZ_FXTX01000002.1"/>
</dbReference>
<keyword evidence="8" id="KW-0175">Coiled coil</keyword>
<dbReference type="GO" id="GO:0000155">
    <property type="term" value="F:phosphorelay sensor kinase activity"/>
    <property type="evidence" value="ECO:0007669"/>
    <property type="project" value="InterPro"/>
</dbReference>
<dbReference type="PROSITE" id="PS50109">
    <property type="entry name" value="HIS_KIN"/>
    <property type="match status" value="1"/>
</dbReference>
<dbReference type="InterPro" id="IPR050351">
    <property type="entry name" value="BphY/WalK/GraS-like"/>
</dbReference>
<protein>
    <recommendedName>
        <fullName evidence="2">histidine kinase</fullName>
        <ecNumber evidence="2">2.7.13.3</ecNumber>
    </recommendedName>
</protein>
<evidence type="ECO:0000256" key="1">
    <source>
        <dbReference type="ARBA" id="ARBA00000085"/>
    </source>
</evidence>
<sequence length="329" mass="38090">MNNIDIKILLKFLDFLKEGILIVDKDKNIIYANRYIKNLLQEEDIEGKHFSQVVKDNYLYSIISHDYKKDTKEEISIKDNIYLVHIYHIEETKIIHLQDITMIEVYKQAKKDFVSNVSHELKTPLAVLKAVIETLENEDNPKNAGIFLEKAKNRIDQMDSLINDLLILAKLESKEENINKELVNLYNLVENIFEDLKHLTLDKKVSLINEVDKNLYINVDEQKFKILVKNLVENAIKYNKEYGKVIVKAKEKDNSFILSVKDTGIGIPKESLPLIFERFYRVDKSRSREVGGTGLGLSIVKHIAEAHKGKVWVESKIGEGSTFYVEIPK</sequence>
<keyword evidence="3" id="KW-0597">Phosphoprotein</keyword>
<dbReference type="InterPro" id="IPR036097">
    <property type="entry name" value="HisK_dim/P_sf"/>
</dbReference>
<dbReference type="InterPro" id="IPR005467">
    <property type="entry name" value="His_kinase_dom"/>
</dbReference>
<keyword evidence="4" id="KW-0808">Transferase</keyword>
<dbReference type="GO" id="GO:0005886">
    <property type="term" value="C:plasma membrane"/>
    <property type="evidence" value="ECO:0007669"/>
    <property type="project" value="TreeGrafter"/>
</dbReference>
<dbReference type="SUPFAM" id="SSF47384">
    <property type="entry name" value="Homodimeric domain of signal transducing histidine kinase"/>
    <property type="match status" value="1"/>
</dbReference>
<dbReference type="GO" id="GO:0016036">
    <property type="term" value="P:cellular response to phosphate starvation"/>
    <property type="evidence" value="ECO:0007669"/>
    <property type="project" value="TreeGrafter"/>
</dbReference>
<reference evidence="10" key="1">
    <citation type="submission" date="2017-05" db="EMBL/GenBank/DDBJ databases">
        <authorList>
            <person name="Varghese N."/>
            <person name="Submissions S."/>
        </authorList>
    </citation>
    <scope>NUCLEOTIDE SEQUENCE</scope>
    <source>
        <strain evidence="10">DSM 18763</strain>
    </source>
</reference>
<gene>
    <name evidence="10" type="ORF">SAMN06264868_10215</name>
</gene>
<dbReference type="PANTHER" id="PTHR45453">
    <property type="entry name" value="PHOSPHATE REGULON SENSOR PROTEIN PHOR"/>
    <property type="match status" value="1"/>
</dbReference>
<evidence type="ECO:0000256" key="3">
    <source>
        <dbReference type="ARBA" id="ARBA00022553"/>
    </source>
</evidence>
<evidence type="ECO:0000313" key="10">
    <source>
        <dbReference type="EMBL" id="SMP01656.1"/>
    </source>
</evidence>
<dbReference type="EMBL" id="FXTX01000002">
    <property type="protein sequence ID" value="SMP01656.1"/>
    <property type="molecule type" value="Genomic_DNA"/>
</dbReference>
<dbReference type="GO" id="GO:0004721">
    <property type="term" value="F:phosphoprotein phosphatase activity"/>
    <property type="evidence" value="ECO:0007669"/>
    <property type="project" value="TreeGrafter"/>
</dbReference>
<dbReference type="Gene3D" id="3.30.565.10">
    <property type="entry name" value="Histidine kinase-like ATPase, C-terminal domain"/>
    <property type="match status" value="1"/>
</dbReference>
<dbReference type="PRINTS" id="PR00344">
    <property type="entry name" value="BCTRLSENSOR"/>
</dbReference>
<evidence type="ECO:0000313" key="11">
    <source>
        <dbReference type="Proteomes" id="UP001157947"/>
    </source>
</evidence>
<evidence type="ECO:0000256" key="8">
    <source>
        <dbReference type="SAM" id="Coils"/>
    </source>
</evidence>
<dbReference type="EC" id="2.7.13.3" evidence="2"/>
<dbReference type="SUPFAM" id="SSF55874">
    <property type="entry name" value="ATPase domain of HSP90 chaperone/DNA topoisomerase II/histidine kinase"/>
    <property type="match status" value="1"/>
</dbReference>
<dbReference type="FunFam" id="3.30.565.10:FF:000006">
    <property type="entry name" value="Sensor histidine kinase WalK"/>
    <property type="match status" value="1"/>
</dbReference>
<keyword evidence="5 10" id="KW-0418">Kinase</keyword>
<dbReference type="InterPro" id="IPR004358">
    <property type="entry name" value="Sig_transdc_His_kin-like_C"/>
</dbReference>
<evidence type="ECO:0000256" key="7">
    <source>
        <dbReference type="ARBA" id="ARBA00023136"/>
    </source>
</evidence>
<dbReference type="Pfam" id="PF21370">
    <property type="entry name" value="PAS_GdpP"/>
    <property type="match status" value="1"/>
</dbReference>
<dbReference type="PANTHER" id="PTHR45453:SF1">
    <property type="entry name" value="PHOSPHATE REGULON SENSOR PROTEIN PHOR"/>
    <property type="match status" value="1"/>
</dbReference>
<evidence type="ECO:0000256" key="4">
    <source>
        <dbReference type="ARBA" id="ARBA00022679"/>
    </source>
</evidence>
<keyword evidence="6" id="KW-0902">Two-component regulatory system</keyword>
<dbReference type="SMART" id="SM00388">
    <property type="entry name" value="HisKA"/>
    <property type="match status" value="1"/>
</dbReference>
<accession>A0AA45WJ21</accession>
<dbReference type="InterPro" id="IPR049553">
    <property type="entry name" value="GdpP-like_PAS"/>
</dbReference>
<dbReference type="Gene3D" id="3.30.450.20">
    <property type="entry name" value="PAS domain"/>
    <property type="match status" value="1"/>
</dbReference>
<keyword evidence="7" id="KW-0472">Membrane</keyword>
<feature type="coiled-coil region" evidence="8">
    <location>
        <begin position="148"/>
        <end position="188"/>
    </location>
</feature>
<dbReference type="SMART" id="SM00387">
    <property type="entry name" value="HATPase_c"/>
    <property type="match status" value="1"/>
</dbReference>
<dbReference type="Gene3D" id="1.10.287.130">
    <property type="match status" value="1"/>
</dbReference>
<comment type="catalytic activity">
    <reaction evidence="1">
        <text>ATP + protein L-histidine = ADP + protein N-phospho-L-histidine.</text>
        <dbReference type="EC" id="2.7.13.3"/>
    </reaction>
</comment>
<organism evidence="10 11">
    <name type="scientific">Venenivibrio stagnispumantis</name>
    <dbReference type="NCBI Taxonomy" id="407998"/>
    <lineage>
        <taxon>Bacteria</taxon>
        <taxon>Pseudomonadati</taxon>
        <taxon>Aquificota</taxon>
        <taxon>Aquificia</taxon>
        <taxon>Aquificales</taxon>
        <taxon>Hydrogenothermaceae</taxon>
        <taxon>Venenivibrio</taxon>
    </lineage>
</organism>
<dbReference type="Proteomes" id="UP001157947">
    <property type="component" value="Unassembled WGS sequence"/>
</dbReference>
<dbReference type="Pfam" id="PF02518">
    <property type="entry name" value="HATPase_c"/>
    <property type="match status" value="1"/>
</dbReference>
<dbReference type="Pfam" id="PF00512">
    <property type="entry name" value="HisKA"/>
    <property type="match status" value="1"/>
</dbReference>
<evidence type="ECO:0000256" key="5">
    <source>
        <dbReference type="ARBA" id="ARBA00022777"/>
    </source>
</evidence>
<dbReference type="InterPro" id="IPR003661">
    <property type="entry name" value="HisK_dim/P_dom"/>
</dbReference>
<dbReference type="AlphaFoldDB" id="A0AA45WJ21"/>
<dbReference type="InterPro" id="IPR003594">
    <property type="entry name" value="HATPase_dom"/>
</dbReference>
<name>A0AA45WJ21_9AQUI</name>